<evidence type="ECO:0000256" key="1">
    <source>
        <dbReference type="ARBA" id="ARBA00023242"/>
    </source>
</evidence>
<dbReference type="CDD" id="cd00067">
    <property type="entry name" value="GAL4"/>
    <property type="match status" value="1"/>
</dbReference>
<keyword evidence="1" id="KW-0539">Nucleus</keyword>
<evidence type="ECO:0000313" key="4">
    <source>
        <dbReference type="EMBL" id="RKU46665.1"/>
    </source>
</evidence>
<evidence type="ECO:0000256" key="2">
    <source>
        <dbReference type="SAM" id="MobiDB-lite"/>
    </source>
</evidence>
<feature type="region of interest" description="Disordered" evidence="2">
    <location>
        <begin position="40"/>
        <end position="67"/>
    </location>
</feature>
<sequence>MRPSRGERTTTSCGECRRRKQKCNQGQPCSNCSRRFPPPSCEYHGGPRHPHSPPNISGQPITVSSSSNPIDRIFDPTGIFSKISSSPPTLLSPSSQWPESPSPIRDDVVRWSGIDLVTQSPAFANTPSPYLSHDPVPLSQPSSTMNAFPRSSLDHVGPIVPTWGQSASTLLQNNPGMSDYFLLPAWVPNGFTDEALGWFTMGESGHGLAYGVGSFDGGSTHGQGVVPSTAAWSPSLQQDDGLLRIFVRTLAPFHAALDGVAVPSHPYLKHYVPFIMQSPLLRQTSIYTSAGFLRDQGHMDETTMLSYKVKAIGLFNSHFSTQTGPNDEIIAAHIQLTLIEWYWSNNGKLDPHLRILGELIRPRGGLQSLGLQCLIAKMAVTLDTCISLTTSASPILRSISLTKPPSSRGTTGLCFNTPFVSSFPSFGACVETMNLAPATAKVLDELRFLISAVLALSTQATEMELAKIRVTGSYVYQCILRLGHTSSNQTQGKLPASSHSYPTHHPSNQINDPTTASILPNTMSTDVGGLHPGTTGMVGRRPGVQRSTSSPIVTLSHTTKSGRASSEQQFQQGTAMPPPNPTSFPAQQPVADPLFPAIRLAGLVYARAISNRQSFQSILTEGDLTSLWQAFWRVPLSRWKEVLGVCNWILVPFLPIARNTKQGRVIKNLVFNGLFTMGVEDWEVATSVMERMEGLRVWLAGGGPG</sequence>
<accession>A0A420YFF2</accession>
<dbReference type="OrthoDB" id="415825at2759"/>
<feature type="domain" description="Zn(2)-C6 fungal-type" evidence="3">
    <location>
        <begin position="12"/>
        <end position="43"/>
    </location>
</feature>
<feature type="compositionally biased region" description="Polar residues" evidence="2">
    <location>
        <begin position="545"/>
        <end position="574"/>
    </location>
</feature>
<dbReference type="Pfam" id="PF11951">
    <property type="entry name" value="Fungal_trans_2"/>
    <property type="match status" value="1"/>
</dbReference>
<dbReference type="PROSITE" id="PS00463">
    <property type="entry name" value="ZN2_CY6_FUNGAL_1"/>
    <property type="match status" value="1"/>
</dbReference>
<comment type="caution">
    <text evidence="4">The sequence shown here is derived from an EMBL/GenBank/DDBJ whole genome shotgun (WGS) entry which is preliminary data.</text>
</comment>
<reference evidence="4 5" key="1">
    <citation type="submission" date="2018-08" db="EMBL/GenBank/DDBJ databases">
        <title>Draft genome of the lignicolous fungus Coniochaeta pulveracea.</title>
        <authorList>
            <person name="Borstlap C.J."/>
            <person name="De Witt R.N."/>
            <person name="Botha A."/>
            <person name="Volschenk H."/>
        </authorList>
    </citation>
    <scope>NUCLEOTIDE SEQUENCE [LARGE SCALE GENOMIC DNA]</scope>
    <source>
        <strain evidence="4 5">CAB683</strain>
    </source>
</reference>
<feature type="compositionally biased region" description="Polar residues" evidence="2">
    <location>
        <begin position="54"/>
        <end position="67"/>
    </location>
</feature>
<dbReference type="InterPro" id="IPR021858">
    <property type="entry name" value="Fun_TF"/>
</dbReference>
<dbReference type="PANTHER" id="PTHR37540:SF9">
    <property type="entry name" value="ZN(2)-C6 FUNGAL-TYPE DOMAIN-CONTAINING PROTEIN"/>
    <property type="match status" value="1"/>
</dbReference>
<dbReference type="SMART" id="SM00066">
    <property type="entry name" value="GAL4"/>
    <property type="match status" value="1"/>
</dbReference>
<organism evidence="4 5">
    <name type="scientific">Coniochaeta pulveracea</name>
    <dbReference type="NCBI Taxonomy" id="177199"/>
    <lineage>
        <taxon>Eukaryota</taxon>
        <taxon>Fungi</taxon>
        <taxon>Dikarya</taxon>
        <taxon>Ascomycota</taxon>
        <taxon>Pezizomycotina</taxon>
        <taxon>Sordariomycetes</taxon>
        <taxon>Sordariomycetidae</taxon>
        <taxon>Coniochaetales</taxon>
        <taxon>Coniochaetaceae</taxon>
        <taxon>Coniochaeta</taxon>
    </lineage>
</organism>
<dbReference type="InterPro" id="IPR036864">
    <property type="entry name" value="Zn2-C6_fun-type_DNA-bd_sf"/>
</dbReference>
<feature type="region of interest" description="Disordered" evidence="2">
    <location>
        <begin position="487"/>
        <end position="509"/>
    </location>
</feature>
<evidence type="ECO:0000313" key="5">
    <source>
        <dbReference type="Proteomes" id="UP000275385"/>
    </source>
</evidence>
<name>A0A420YFF2_9PEZI</name>
<evidence type="ECO:0000259" key="3">
    <source>
        <dbReference type="PROSITE" id="PS50048"/>
    </source>
</evidence>
<dbReference type="GO" id="GO:0008270">
    <property type="term" value="F:zinc ion binding"/>
    <property type="evidence" value="ECO:0007669"/>
    <property type="project" value="InterPro"/>
</dbReference>
<dbReference type="Gene3D" id="4.10.240.10">
    <property type="entry name" value="Zn(2)-C6 fungal-type DNA-binding domain"/>
    <property type="match status" value="1"/>
</dbReference>
<dbReference type="PANTHER" id="PTHR37540">
    <property type="entry name" value="TRANSCRIPTION FACTOR (ACR-2), PUTATIVE-RELATED-RELATED"/>
    <property type="match status" value="1"/>
</dbReference>
<dbReference type="GO" id="GO:0000981">
    <property type="term" value="F:DNA-binding transcription factor activity, RNA polymerase II-specific"/>
    <property type="evidence" value="ECO:0007669"/>
    <property type="project" value="InterPro"/>
</dbReference>
<protein>
    <recommendedName>
        <fullName evidence="3">Zn(2)-C6 fungal-type domain-containing protein</fullName>
    </recommendedName>
</protein>
<dbReference type="InterPro" id="IPR001138">
    <property type="entry name" value="Zn2Cys6_DnaBD"/>
</dbReference>
<feature type="region of interest" description="Disordered" evidence="2">
    <location>
        <begin position="539"/>
        <end position="588"/>
    </location>
</feature>
<gene>
    <name evidence="4" type="ORF">DL546_008275</name>
</gene>
<dbReference type="AlphaFoldDB" id="A0A420YFF2"/>
<dbReference type="SUPFAM" id="SSF57701">
    <property type="entry name" value="Zn2/Cys6 DNA-binding domain"/>
    <property type="match status" value="1"/>
</dbReference>
<dbReference type="STRING" id="177199.A0A420YFF2"/>
<dbReference type="Pfam" id="PF00172">
    <property type="entry name" value="Zn_clus"/>
    <property type="match status" value="1"/>
</dbReference>
<proteinExistence type="predicted"/>
<keyword evidence="5" id="KW-1185">Reference proteome</keyword>
<dbReference type="Proteomes" id="UP000275385">
    <property type="component" value="Unassembled WGS sequence"/>
</dbReference>
<dbReference type="PROSITE" id="PS50048">
    <property type="entry name" value="ZN2_CY6_FUNGAL_2"/>
    <property type="match status" value="1"/>
</dbReference>
<dbReference type="EMBL" id="QVQW01000013">
    <property type="protein sequence ID" value="RKU46665.1"/>
    <property type="molecule type" value="Genomic_DNA"/>
</dbReference>